<keyword evidence="1" id="KW-0489">Methyltransferase</keyword>
<dbReference type="STRING" id="307507.A0A2V0NMX5"/>
<evidence type="ECO:0000259" key="6">
    <source>
        <dbReference type="Pfam" id="PF07109"/>
    </source>
</evidence>
<gene>
    <name evidence="7" type="ORF">Rsub_00503</name>
</gene>
<evidence type="ECO:0000313" key="7">
    <source>
        <dbReference type="EMBL" id="GBF87792.1"/>
    </source>
</evidence>
<dbReference type="Gene3D" id="3.40.50.150">
    <property type="entry name" value="Vaccinia Virus protein VP39"/>
    <property type="match status" value="1"/>
</dbReference>
<dbReference type="PANTHER" id="PTHR43464:SF19">
    <property type="entry name" value="UBIQUINONE BIOSYNTHESIS O-METHYLTRANSFERASE, MITOCHONDRIAL"/>
    <property type="match status" value="1"/>
</dbReference>
<organism evidence="7 8">
    <name type="scientific">Raphidocelis subcapitata</name>
    <dbReference type="NCBI Taxonomy" id="307507"/>
    <lineage>
        <taxon>Eukaryota</taxon>
        <taxon>Viridiplantae</taxon>
        <taxon>Chlorophyta</taxon>
        <taxon>core chlorophytes</taxon>
        <taxon>Chlorophyceae</taxon>
        <taxon>CS clade</taxon>
        <taxon>Sphaeropleales</taxon>
        <taxon>Selenastraceae</taxon>
        <taxon>Raphidocelis</taxon>
    </lineage>
</organism>
<evidence type="ECO:0000256" key="1">
    <source>
        <dbReference type="ARBA" id="ARBA00022603"/>
    </source>
</evidence>
<name>A0A2V0NMX5_9CHLO</name>
<dbReference type="CDD" id="cd02440">
    <property type="entry name" value="AdoMet_MTases"/>
    <property type="match status" value="1"/>
</dbReference>
<dbReference type="GO" id="GO:0046406">
    <property type="term" value="F:magnesium protoporphyrin IX methyltransferase activity"/>
    <property type="evidence" value="ECO:0007669"/>
    <property type="project" value="InterPro"/>
</dbReference>
<dbReference type="PANTHER" id="PTHR43464">
    <property type="entry name" value="METHYLTRANSFERASE"/>
    <property type="match status" value="1"/>
</dbReference>
<protein>
    <submittedName>
        <fullName evidence="7">Magnesium protoporphyrin IX chloroplastic-like</fullName>
    </submittedName>
</protein>
<reference evidence="7 8" key="1">
    <citation type="journal article" date="2018" name="Sci. Rep.">
        <title>Raphidocelis subcapitata (=Pseudokirchneriella subcapitata) provides an insight into genome evolution and environmental adaptations in the Sphaeropleales.</title>
        <authorList>
            <person name="Suzuki S."/>
            <person name="Yamaguchi H."/>
            <person name="Nakajima N."/>
            <person name="Kawachi M."/>
        </authorList>
    </citation>
    <scope>NUCLEOTIDE SEQUENCE [LARGE SCALE GENOMIC DNA]</scope>
    <source>
        <strain evidence="7 8">NIES-35</strain>
    </source>
</reference>
<dbReference type="FunCoup" id="A0A2V0NMX5">
    <property type="interactions" value="657"/>
</dbReference>
<evidence type="ECO:0000313" key="8">
    <source>
        <dbReference type="Proteomes" id="UP000247498"/>
    </source>
</evidence>
<dbReference type="AlphaFoldDB" id="A0A2V0NMX5"/>
<evidence type="ECO:0000256" key="5">
    <source>
        <dbReference type="SAM" id="Phobius"/>
    </source>
</evidence>
<dbReference type="NCBIfam" id="TIGR02021">
    <property type="entry name" value="BchM-ChlM"/>
    <property type="match status" value="1"/>
</dbReference>
<dbReference type="OrthoDB" id="66144at2759"/>
<evidence type="ECO:0000256" key="2">
    <source>
        <dbReference type="ARBA" id="ARBA00022679"/>
    </source>
</evidence>
<dbReference type="PROSITE" id="PS51556">
    <property type="entry name" value="SAM_MT_MG_PIX"/>
    <property type="match status" value="1"/>
</dbReference>
<dbReference type="Pfam" id="PF07109">
    <property type="entry name" value="Mg-por_mtran_C"/>
    <property type="match status" value="1"/>
</dbReference>
<dbReference type="SUPFAM" id="SSF53335">
    <property type="entry name" value="S-adenosyl-L-methionine-dependent methyltransferases"/>
    <property type="match status" value="1"/>
</dbReference>
<feature type="domain" description="Magnesium-protoporphyrin IX methyltransferase C-terminal" evidence="6">
    <location>
        <begin position="239"/>
        <end position="335"/>
    </location>
</feature>
<keyword evidence="5" id="KW-1133">Transmembrane helix</keyword>
<feature type="region of interest" description="Disordered" evidence="4">
    <location>
        <begin position="1"/>
        <end position="25"/>
    </location>
</feature>
<dbReference type="EMBL" id="BDRX01000002">
    <property type="protein sequence ID" value="GBF87792.1"/>
    <property type="molecule type" value="Genomic_DNA"/>
</dbReference>
<keyword evidence="5" id="KW-0812">Transmembrane</keyword>
<accession>A0A2V0NMX5</accession>
<dbReference type="InterPro" id="IPR029063">
    <property type="entry name" value="SAM-dependent_MTases_sf"/>
</dbReference>
<dbReference type="GO" id="GO:0032259">
    <property type="term" value="P:methylation"/>
    <property type="evidence" value="ECO:0007669"/>
    <property type="project" value="UniProtKB-KW"/>
</dbReference>
<keyword evidence="2" id="KW-0808">Transferase</keyword>
<keyword evidence="3" id="KW-0949">S-adenosyl-L-methionine</keyword>
<dbReference type="Proteomes" id="UP000247498">
    <property type="component" value="Unassembled WGS sequence"/>
</dbReference>
<dbReference type="InParanoid" id="A0A2V0NMX5"/>
<keyword evidence="5" id="KW-0472">Membrane</keyword>
<comment type="caution">
    <text evidence="7">The sequence shown here is derived from an EMBL/GenBank/DDBJ whole genome shotgun (WGS) entry which is preliminary data.</text>
</comment>
<dbReference type="InterPro" id="IPR010251">
    <property type="entry name" value="Mg_prot_MeTrfase"/>
</dbReference>
<evidence type="ECO:0000256" key="4">
    <source>
        <dbReference type="SAM" id="MobiDB-lite"/>
    </source>
</evidence>
<proteinExistence type="predicted"/>
<evidence type="ECO:0000256" key="3">
    <source>
        <dbReference type="ARBA" id="ARBA00022691"/>
    </source>
</evidence>
<dbReference type="InterPro" id="IPR010940">
    <property type="entry name" value="Mg_prot_MeTrfase_C"/>
</dbReference>
<keyword evidence="8" id="KW-1185">Reference proteome</keyword>
<sequence>MQSSLQTRPARAAAGAPAPRASRVRSVACRAQQQPRAPLAALATAAAAAALAAAPAAHAAAQQVAQLSEIDSAATLAIGGGAAVAGLGALLVATDPQKRRASQMEATGGDELEAVKTYFNTSGFERWNKIYGETDEVNKVQLDIRQGHAQTVDKVLKWFDEEGSLEGVAVADCGCGTGSLAIPLALRGAAVYGTDISSSMASEAGRRYEAARAQGGKGSATFEAKDLESVQGRYDTVTCIDVMIHYPQDKADAMITHLASLSDRRLVVSFAPYTPYYAVLKRIGELFPGPSKATRAYLHAEAEVEAALQRAGFRVVKREMTATSFYFSRLLEAVRV</sequence>
<dbReference type="GO" id="GO:0015995">
    <property type="term" value="P:chlorophyll biosynthetic process"/>
    <property type="evidence" value="ECO:0007669"/>
    <property type="project" value="InterPro"/>
</dbReference>
<feature type="compositionally biased region" description="Low complexity" evidence="4">
    <location>
        <begin position="8"/>
        <end position="25"/>
    </location>
</feature>
<feature type="transmembrane region" description="Helical" evidence="5">
    <location>
        <begin position="75"/>
        <end position="94"/>
    </location>
</feature>